<dbReference type="InterPro" id="IPR000305">
    <property type="entry name" value="GIY-YIG_endonuc"/>
</dbReference>
<dbReference type="PROSITE" id="PS50164">
    <property type="entry name" value="GIY_YIG"/>
    <property type="match status" value="1"/>
</dbReference>
<sequence length="481" mass="55501">MKDVKFAITDIETTGSGIHQNRITEICVIVVENGKVIEQFSSLVNPSQSIPLYIESLTGINDEMLSSAPQFSEIAGKIEKITKDCVFVAHNVNFDYNILKSEFAKLNIEFKRKRICTVRLAKKLIPGLFSYSLGNICSSINIPIYDKHRAQGDCEATLILFQRCLSLDSDFIEIKKFLNQRTAASYLPPNFKNSDLDKLPTTTGVYFFRDQDGIPLYIGKAKNIKSRIKSHFQERTNRKYKLMQRTYSIDYELTGNEFLALLRESELILKYYPEFNKAQKKLSRPYTLTSYHNQKGIEQFALHRNKIAPVSWMKFYTREEAIRFLELLCLEFGLCPKYCGLQSGVIHCNHFKISNCSGVCKDEITQEEYNSRVSKAVDYIHQFENSYLLVENGRANNEKAFIYLKKGRYAGYGFIDTSEEVNNLEDFKNYLIPQKNSSYADRIVSSYLNNKKDLIKIPISQNNDFEVKHTSEKLLESLISF</sequence>
<organism evidence="2 3">
    <name type="scientific">Christiangramia antarctica</name>
    <dbReference type="NCBI Taxonomy" id="2058158"/>
    <lineage>
        <taxon>Bacteria</taxon>
        <taxon>Pseudomonadati</taxon>
        <taxon>Bacteroidota</taxon>
        <taxon>Flavobacteriia</taxon>
        <taxon>Flavobacteriales</taxon>
        <taxon>Flavobacteriaceae</taxon>
        <taxon>Christiangramia</taxon>
    </lineage>
</organism>
<dbReference type="SUPFAM" id="SSF82771">
    <property type="entry name" value="GIY-YIG endonuclease"/>
    <property type="match status" value="1"/>
</dbReference>
<evidence type="ECO:0000259" key="1">
    <source>
        <dbReference type="PROSITE" id="PS50164"/>
    </source>
</evidence>
<dbReference type="GO" id="GO:0004527">
    <property type="term" value="F:exonuclease activity"/>
    <property type="evidence" value="ECO:0007669"/>
    <property type="project" value="UniProtKB-KW"/>
</dbReference>
<dbReference type="InterPro" id="IPR013520">
    <property type="entry name" value="Ribonucl_H"/>
</dbReference>
<reference evidence="3" key="1">
    <citation type="journal article" date="2019" name="Int. J. Syst. Evol. Microbiol.">
        <title>The Global Catalogue of Microorganisms (GCM) 10K type strain sequencing project: providing services to taxonomists for standard genome sequencing and annotation.</title>
        <authorList>
            <consortium name="The Broad Institute Genomics Platform"/>
            <consortium name="The Broad Institute Genome Sequencing Center for Infectious Disease"/>
            <person name="Wu L."/>
            <person name="Ma J."/>
        </authorList>
    </citation>
    <scope>NUCLEOTIDE SEQUENCE [LARGE SCALE GENOMIC DNA]</scope>
    <source>
        <strain evidence="3">KCTC 52925</strain>
    </source>
</reference>
<dbReference type="Pfam" id="PF01541">
    <property type="entry name" value="GIY-YIG"/>
    <property type="match status" value="1"/>
</dbReference>
<evidence type="ECO:0000313" key="3">
    <source>
        <dbReference type="Proteomes" id="UP001597438"/>
    </source>
</evidence>
<dbReference type="Gene3D" id="3.40.1440.10">
    <property type="entry name" value="GIY-YIG endonuclease"/>
    <property type="match status" value="1"/>
</dbReference>
<keyword evidence="2" id="KW-0269">Exonuclease</keyword>
<dbReference type="InterPro" id="IPR047296">
    <property type="entry name" value="GIY-YIG_UvrC_Cho"/>
</dbReference>
<name>A0ABW5X8N4_9FLAO</name>
<dbReference type="CDD" id="cd06127">
    <property type="entry name" value="DEDDh"/>
    <property type="match status" value="1"/>
</dbReference>
<dbReference type="CDD" id="cd10434">
    <property type="entry name" value="GIY-YIG_UvrC_Cho"/>
    <property type="match status" value="1"/>
</dbReference>
<dbReference type="SUPFAM" id="SSF53098">
    <property type="entry name" value="Ribonuclease H-like"/>
    <property type="match status" value="1"/>
</dbReference>
<keyword evidence="3" id="KW-1185">Reference proteome</keyword>
<dbReference type="SMART" id="SM00479">
    <property type="entry name" value="EXOIII"/>
    <property type="match status" value="1"/>
</dbReference>
<dbReference type="Pfam" id="PF00929">
    <property type="entry name" value="RNase_T"/>
    <property type="match status" value="1"/>
</dbReference>
<comment type="caution">
    <text evidence="2">The sequence shown here is derived from an EMBL/GenBank/DDBJ whole genome shotgun (WGS) entry which is preliminary data.</text>
</comment>
<protein>
    <submittedName>
        <fullName evidence="2">Exonuclease domain-containing protein</fullName>
    </submittedName>
</protein>
<dbReference type="InterPro" id="IPR035901">
    <property type="entry name" value="GIY-YIG_endonuc_sf"/>
</dbReference>
<dbReference type="EMBL" id="JBHUOJ010000033">
    <property type="protein sequence ID" value="MFD2834694.1"/>
    <property type="molecule type" value="Genomic_DNA"/>
</dbReference>
<feature type="domain" description="GIY-YIG" evidence="1">
    <location>
        <begin position="201"/>
        <end position="277"/>
    </location>
</feature>
<proteinExistence type="predicted"/>
<dbReference type="Gene3D" id="3.30.420.10">
    <property type="entry name" value="Ribonuclease H-like superfamily/Ribonuclease H"/>
    <property type="match status" value="1"/>
</dbReference>
<accession>A0ABW5X8N4</accession>
<keyword evidence="2" id="KW-0378">Hydrolase</keyword>
<evidence type="ECO:0000313" key="2">
    <source>
        <dbReference type="EMBL" id="MFD2834694.1"/>
    </source>
</evidence>
<dbReference type="Proteomes" id="UP001597438">
    <property type="component" value="Unassembled WGS sequence"/>
</dbReference>
<dbReference type="PANTHER" id="PTHR30231:SF41">
    <property type="entry name" value="DNA POLYMERASE III SUBUNIT EPSILON"/>
    <property type="match status" value="1"/>
</dbReference>
<dbReference type="PANTHER" id="PTHR30231">
    <property type="entry name" value="DNA POLYMERASE III SUBUNIT EPSILON"/>
    <property type="match status" value="1"/>
</dbReference>
<keyword evidence="2" id="KW-0540">Nuclease</keyword>
<dbReference type="InterPro" id="IPR012337">
    <property type="entry name" value="RNaseH-like_sf"/>
</dbReference>
<dbReference type="NCBIfam" id="TIGR00573">
    <property type="entry name" value="dnaq"/>
    <property type="match status" value="1"/>
</dbReference>
<gene>
    <name evidence="2" type="ORF">ACFSYS_15490</name>
</gene>
<dbReference type="InterPro" id="IPR006054">
    <property type="entry name" value="DnaQ"/>
</dbReference>
<dbReference type="InterPro" id="IPR036397">
    <property type="entry name" value="RNaseH_sf"/>
</dbReference>
<dbReference type="SMART" id="SM00465">
    <property type="entry name" value="GIYc"/>
    <property type="match status" value="1"/>
</dbReference>
<dbReference type="RefSeq" id="WP_251740628.1">
    <property type="nucleotide sequence ID" value="NZ_JBHUOJ010000033.1"/>
</dbReference>